<evidence type="ECO:0000313" key="5">
    <source>
        <dbReference type="Proteomes" id="UP000262917"/>
    </source>
</evidence>
<dbReference type="EMBL" id="QVPD01000017">
    <property type="protein sequence ID" value="RFP58959.1"/>
    <property type="molecule type" value="Genomic_DNA"/>
</dbReference>
<dbReference type="SUPFAM" id="SSF56214">
    <property type="entry name" value="4'-phosphopantetheinyl transferase"/>
    <property type="match status" value="2"/>
</dbReference>
<proteinExistence type="inferred from homology"/>
<keyword evidence="5" id="KW-1185">Reference proteome</keyword>
<gene>
    <name evidence="4" type="ORF">D0Y53_12065</name>
</gene>
<dbReference type="AlphaFoldDB" id="A0A372DHD8"/>
<dbReference type="GO" id="GO:0000287">
    <property type="term" value="F:magnesium ion binding"/>
    <property type="evidence" value="ECO:0007669"/>
    <property type="project" value="InterPro"/>
</dbReference>
<dbReference type="RefSeq" id="WP_117203599.1">
    <property type="nucleotide sequence ID" value="NZ_JBHTBK010000034.1"/>
</dbReference>
<accession>A0A372DHD8</accession>
<dbReference type="GO" id="GO:0019878">
    <property type="term" value="P:lysine biosynthetic process via aminoadipic acid"/>
    <property type="evidence" value="ECO:0007669"/>
    <property type="project" value="TreeGrafter"/>
</dbReference>
<dbReference type="Proteomes" id="UP000262917">
    <property type="component" value="Unassembled WGS sequence"/>
</dbReference>
<dbReference type="PANTHER" id="PTHR12215">
    <property type="entry name" value="PHOSPHOPANTETHEINE TRANSFERASE"/>
    <property type="match status" value="1"/>
</dbReference>
<evidence type="ECO:0000256" key="2">
    <source>
        <dbReference type="ARBA" id="ARBA00022679"/>
    </source>
</evidence>
<evidence type="ECO:0000256" key="1">
    <source>
        <dbReference type="ARBA" id="ARBA00010990"/>
    </source>
</evidence>
<organism evidence="4 5">
    <name type="scientific">Cognatiluteimonas weifangensis</name>
    <dbReference type="NCBI Taxonomy" id="2303539"/>
    <lineage>
        <taxon>Bacteria</taxon>
        <taxon>Pseudomonadati</taxon>
        <taxon>Pseudomonadota</taxon>
        <taxon>Gammaproteobacteria</taxon>
        <taxon>Lysobacterales</taxon>
        <taxon>Lysobacteraceae</taxon>
        <taxon>Cognatiluteimonas</taxon>
    </lineage>
</organism>
<dbReference type="GO" id="GO:0005829">
    <property type="term" value="C:cytosol"/>
    <property type="evidence" value="ECO:0007669"/>
    <property type="project" value="TreeGrafter"/>
</dbReference>
<dbReference type="PANTHER" id="PTHR12215:SF10">
    <property type="entry name" value="L-AMINOADIPATE-SEMIALDEHYDE DEHYDROGENASE-PHOSPHOPANTETHEINYL TRANSFERASE"/>
    <property type="match status" value="1"/>
</dbReference>
<comment type="caution">
    <text evidence="4">The sequence shown here is derived from an EMBL/GenBank/DDBJ whole genome shotgun (WGS) entry which is preliminary data.</text>
</comment>
<dbReference type="InterPro" id="IPR037143">
    <property type="entry name" value="4-PPantetheinyl_Trfase_dom_sf"/>
</dbReference>
<comment type="similarity">
    <text evidence="1">Belongs to the P-Pant transferase superfamily. Gsp/Sfp/HetI/AcpT family.</text>
</comment>
<name>A0A372DHD8_9GAMM</name>
<reference evidence="4 5" key="1">
    <citation type="submission" date="2018-08" db="EMBL/GenBank/DDBJ databases">
        <title>Lysobacter weifangensis sp. nov., a new member of the family 'Xanthomonadaceae', isolated from soil in a farmland.</title>
        <authorList>
            <person name="Zhao H."/>
        </authorList>
    </citation>
    <scope>NUCLEOTIDE SEQUENCE [LARGE SCALE GENOMIC DNA]</scope>
    <source>
        <strain evidence="4 5">WF-2</strain>
    </source>
</reference>
<dbReference type="OrthoDB" id="9808281at2"/>
<keyword evidence="2 4" id="KW-0808">Transferase</keyword>
<dbReference type="InterPro" id="IPR050559">
    <property type="entry name" value="P-Pant_transferase_sf"/>
</dbReference>
<evidence type="ECO:0000259" key="3">
    <source>
        <dbReference type="Pfam" id="PF01648"/>
    </source>
</evidence>
<feature type="domain" description="4'-phosphopantetheinyl transferase" evidence="3">
    <location>
        <begin position="81"/>
        <end position="186"/>
    </location>
</feature>
<dbReference type="Pfam" id="PF01648">
    <property type="entry name" value="ACPS"/>
    <property type="match status" value="1"/>
</dbReference>
<dbReference type="GO" id="GO:0008897">
    <property type="term" value="F:holo-[acyl-carrier-protein] synthase activity"/>
    <property type="evidence" value="ECO:0007669"/>
    <property type="project" value="InterPro"/>
</dbReference>
<protein>
    <submittedName>
        <fullName evidence="4">4-phosphopantetheinyl transferase</fullName>
    </submittedName>
</protein>
<sequence length="194" mass="21321">MSEPSAPAAPHWQWLPWQPGTPAEDTARRWLAPQLQTPPQAIALIRDRHGRPRLQVPADADVGWSHSGAGLLLAYGRGVALGIDLERERPRPRALALARRFFDVSEAQWLQAQADEAARTAAFVRLWCAKEAVLKAHGRGLAFGLHRLAFAERDGALVLAQADPALGDAAHWQLREFVPHPGYRAALAWKPLPG</sequence>
<evidence type="ECO:0000313" key="4">
    <source>
        <dbReference type="EMBL" id="RFP58959.1"/>
    </source>
</evidence>
<dbReference type="InterPro" id="IPR008278">
    <property type="entry name" value="4-PPantetheinyl_Trfase_dom"/>
</dbReference>
<dbReference type="Gene3D" id="3.90.470.20">
    <property type="entry name" value="4'-phosphopantetheinyl transferase domain"/>
    <property type="match status" value="1"/>
</dbReference>